<dbReference type="AlphaFoldDB" id="A0A1M4ZKM6"/>
<dbReference type="Pfam" id="PF25954">
    <property type="entry name" value="Beta-barrel_RND_2"/>
    <property type="match status" value="1"/>
</dbReference>
<proteinExistence type="predicted"/>
<evidence type="ECO:0000259" key="3">
    <source>
        <dbReference type="Pfam" id="PF25954"/>
    </source>
</evidence>
<evidence type="ECO:0000313" key="4">
    <source>
        <dbReference type="EMBL" id="SHF18372.1"/>
    </source>
</evidence>
<dbReference type="PANTHER" id="PTHR30386">
    <property type="entry name" value="MEMBRANE FUSION SUBUNIT OF EMRAB-TOLC MULTIDRUG EFFLUX PUMP"/>
    <property type="match status" value="1"/>
</dbReference>
<keyword evidence="5" id="KW-1185">Reference proteome</keyword>
<organism evidence="4 5">
    <name type="scientific">Kaistia soli DSM 19436</name>
    <dbReference type="NCBI Taxonomy" id="1122133"/>
    <lineage>
        <taxon>Bacteria</taxon>
        <taxon>Pseudomonadati</taxon>
        <taxon>Pseudomonadota</taxon>
        <taxon>Alphaproteobacteria</taxon>
        <taxon>Hyphomicrobiales</taxon>
        <taxon>Kaistiaceae</taxon>
        <taxon>Kaistia</taxon>
    </lineage>
</organism>
<dbReference type="SUPFAM" id="SSF111369">
    <property type="entry name" value="HlyD-like secretion proteins"/>
    <property type="match status" value="3"/>
</dbReference>
<dbReference type="PANTHER" id="PTHR30386:SF24">
    <property type="entry name" value="MULTIDRUG RESISTANCE EFFLUX PUMP"/>
    <property type="match status" value="1"/>
</dbReference>
<name>A0A1M4ZKM6_9HYPH</name>
<sequence>MSKFFRSKIPYVIGLAGIAGALLVLYAWQLPPFNSTVVSTDNAYVRGQVTLLSAQGAGTVTAVHVRDYQPVRQGDVLVEIDDRTAHEQLASAEAGLQTAKASLDSFSANRAAKVASLDLAKAQLLSAEAGLEKAKLDSTRTASLVTKGITSQSTGDQAHVALQQADAAVAQANANIGIAEQNVALVDAGRPSLEAAVASAEAAVSLARITLGNLKVVAPVDGRLGEVGVRVGQYVAAGTSLTSVTPDAAWVIANFKETQVGRMAVGQPARFTVDALVRQTFTGRVIHFAPAAGSEFSVIKADNATGNFTKVPQRISARIEIDPGQAAADGLRPGMSVVVTVDTSAAADATLAAADEPAEQISELR</sequence>
<dbReference type="GO" id="GO:0055085">
    <property type="term" value="P:transmembrane transport"/>
    <property type="evidence" value="ECO:0007669"/>
    <property type="project" value="InterPro"/>
</dbReference>
<dbReference type="Pfam" id="PF25876">
    <property type="entry name" value="HH_MFP_RND"/>
    <property type="match status" value="1"/>
</dbReference>
<dbReference type="InterPro" id="IPR058792">
    <property type="entry name" value="Beta-barrel_RND_2"/>
</dbReference>
<evidence type="ECO:0000259" key="2">
    <source>
        <dbReference type="Pfam" id="PF25917"/>
    </source>
</evidence>
<dbReference type="RefSeq" id="WP_073052342.1">
    <property type="nucleotide sequence ID" value="NZ_FQUP01000001.1"/>
</dbReference>
<evidence type="ECO:0000259" key="1">
    <source>
        <dbReference type="Pfam" id="PF25876"/>
    </source>
</evidence>
<evidence type="ECO:0000313" key="5">
    <source>
        <dbReference type="Proteomes" id="UP000184485"/>
    </source>
</evidence>
<dbReference type="Gene3D" id="2.40.50.100">
    <property type="match status" value="1"/>
</dbReference>
<feature type="domain" description="Multidrug resistance protein MdtA-like alpha-helical hairpin" evidence="1">
    <location>
        <begin position="117"/>
        <end position="182"/>
    </location>
</feature>
<dbReference type="InterPro" id="IPR058625">
    <property type="entry name" value="MdtA-like_BSH"/>
</dbReference>
<dbReference type="STRING" id="1122133.SAMN02745157_1841"/>
<dbReference type="OrthoDB" id="9811754at2"/>
<reference evidence="4 5" key="1">
    <citation type="submission" date="2016-11" db="EMBL/GenBank/DDBJ databases">
        <authorList>
            <person name="Jaros S."/>
            <person name="Januszkiewicz K."/>
            <person name="Wedrychowicz H."/>
        </authorList>
    </citation>
    <scope>NUCLEOTIDE SEQUENCE [LARGE SCALE GENOMIC DNA]</scope>
    <source>
        <strain evidence="4 5">DSM 19436</strain>
    </source>
</reference>
<dbReference type="Gene3D" id="1.10.287.470">
    <property type="entry name" value="Helix hairpin bin"/>
    <property type="match status" value="2"/>
</dbReference>
<dbReference type="EMBL" id="FQUP01000001">
    <property type="protein sequence ID" value="SHF18372.1"/>
    <property type="molecule type" value="Genomic_DNA"/>
</dbReference>
<dbReference type="InterPro" id="IPR050739">
    <property type="entry name" value="MFP"/>
</dbReference>
<dbReference type="Proteomes" id="UP000184485">
    <property type="component" value="Unassembled WGS sequence"/>
</dbReference>
<feature type="domain" description="Multidrug resistance protein MdtA-like barrel-sandwich hybrid" evidence="2">
    <location>
        <begin position="53"/>
        <end position="245"/>
    </location>
</feature>
<gene>
    <name evidence="4" type="ORF">SAMN02745157_1841</name>
</gene>
<dbReference type="Pfam" id="PF25917">
    <property type="entry name" value="BSH_RND"/>
    <property type="match status" value="1"/>
</dbReference>
<dbReference type="Gene3D" id="2.40.30.170">
    <property type="match status" value="1"/>
</dbReference>
<accession>A0A1M4ZKM6</accession>
<protein>
    <submittedName>
        <fullName evidence="4">Multidrug resistance efflux pump</fullName>
    </submittedName>
</protein>
<feature type="domain" description="CusB-like beta-barrel" evidence="3">
    <location>
        <begin position="250"/>
        <end position="292"/>
    </location>
</feature>
<dbReference type="InterPro" id="IPR058624">
    <property type="entry name" value="MdtA-like_HH"/>
</dbReference>